<evidence type="ECO:0000313" key="2">
    <source>
        <dbReference type="Proteomes" id="UP000031036"/>
    </source>
</evidence>
<dbReference type="Proteomes" id="UP000031036">
    <property type="component" value="Unassembled WGS sequence"/>
</dbReference>
<proteinExistence type="predicted"/>
<dbReference type="EMBL" id="JPKZ01001904">
    <property type="protein sequence ID" value="KHN79483.1"/>
    <property type="molecule type" value="Genomic_DNA"/>
</dbReference>
<reference evidence="1 2" key="1">
    <citation type="submission" date="2014-11" db="EMBL/GenBank/DDBJ databases">
        <title>Genetic blueprint of the zoonotic pathogen Toxocara canis.</title>
        <authorList>
            <person name="Zhu X.-Q."/>
            <person name="Korhonen P.K."/>
            <person name="Cai H."/>
            <person name="Young N.D."/>
            <person name="Nejsum P."/>
            <person name="von Samson-Himmelstjerna G."/>
            <person name="Boag P.R."/>
            <person name="Tan P."/>
            <person name="Li Q."/>
            <person name="Min J."/>
            <person name="Yang Y."/>
            <person name="Wang X."/>
            <person name="Fang X."/>
            <person name="Hall R.S."/>
            <person name="Hofmann A."/>
            <person name="Sternberg P.W."/>
            <person name="Jex A.R."/>
            <person name="Gasser R.B."/>
        </authorList>
    </citation>
    <scope>NUCLEOTIDE SEQUENCE [LARGE SCALE GENOMIC DNA]</scope>
    <source>
        <strain evidence="1">PN_DK_2014</strain>
    </source>
</reference>
<protein>
    <submittedName>
        <fullName evidence="1">Uncharacterized protein</fullName>
    </submittedName>
</protein>
<comment type="caution">
    <text evidence="1">The sequence shown here is derived from an EMBL/GenBank/DDBJ whole genome shotgun (WGS) entry which is preliminary data.</text>
</comment>
<feature type="non-terminal residue" evidence="1">
    <location>
        <position position="105"/>
    </location>
</feature>
<dbReference type="AlphaFoldDB" id="A0A0B2VD80"/>
<name>A0A0B2VD80_TOXCA</name>
<organism evidence="1 2">
    <name type="scientific">Toxocara canis</name>
    <name type="common">Canine roundworm</name>
    <dbReference type="NCBI Taxonomy" id="6265"/>
    <lineage>
        <taxon>Eukaryota</taxon>
        <taxon>Metazoa</taxon>
        <taxon>Ecdysozoa</taxon>
        <taxon>Nematoda</taxon>
        <taxon>Chromadorea</taxon>
        <taxon>Rhabditida</taxon>
        <taxon>Spirurina</taxon>
        <taxon>Ascaridomorpha</taxon>
        <taxon>Ascaridoidea</taxon>
        <taxon>Toxocaridae</taxon>
        <taxon>Toxocara</taxon>
    </lineage>
</organism>
<sequence length="105" mass="11623">MKSVLELSGCLVNHDRFRLTWPHCGCGDFVTHFHFIMPPLFANTCPSLLTALLCLSSICLPRLLVAFQASCGSNFSVLCSIATPKYCQFTVPELVSRSFPNALRL</sequence>
<evidence type="ECO:0000313" key="1">
    <source>
        <dbReference type="EMBL" id="KHN79483.1"/>
    </source>
</evidence>
<gene>
    <name evidence="1" type="ORF">Tcan_01133</name>
</gene>
<accession>A0A0B2VD80</accession>
<keyword evidence="2" id="KW-1185">Reference proteome</keyword>